<dbReference type="EMBL" id="LDAU01000025">
    <property type="protein sequence ID" value="KRX10636.1"/>
    <property type="molecule type" value="Genomic_DNA"/>
</dbReference>
<protein>
    <submittedName>
        <fullName evidence="5">Tubby C-terminal-like domain</fullName>
    </submittedName>
</protein>
<dbReference type="SUPFAM" id="SSF54518">
    <property type="entry name" value="Tubby C-terminal domain-like"/>
    <property type="match status" value="1"/>
</dbReference>
<organism evidence="5 6">
    <name type="scientific">Pseudocohnilembus persalinus</name>
    <name type="common">Ciliate</name>
    <dbReference type="NCBI Taxonomy" id="266149"/>
    <lineage>
        <taxon>Eukaryota</taxon>
        <taxon>Sar</taxon>
        <taxon>Alveolata</taxon>
        <taxon>Ciliophora</taxon>
        <taxon>Intramacronucleata</taxon>
        <taxon>Oligohymenophorea</taxon>
        <taxon>Scuticociliatia</taxon>
        <taxon>Philasterida</taxon>
        <taxon>Pseudocohnilembidae</taxon>
        <taxon>Pseudocohnilembus</taxon>
    </lineage>
</organism>
<dbReference type="Gene3D" id="3.20.90.10">
    <property type="entry name" value="Tubby Protein, Chain A"/>
    <property type="match status" value="1"/>
</dbReference>
<name>A0A0V0R807_PSEPJ</name>
<evidence type="ECO:0000313" key="5">
    <source>
        <dbReference type="EMBL" id="KRX10636.1"/>
    </source>
</evidence>
<feature type="domain" description="Tubby C-terminal" evidence="4">
    <location>
        <begin position="942"/>
        <end position="1188"/>
    </location>
</feature>
<feature type="region of interest" description="Disordered" evidence="3">
    <location>
        <begin position="867"/>
        <end position="910"/>
    </location>
</feature>
<feature type="compositionally biased region" description="Polar residues" evidence="3">
    <location>
        <begin position="895"/>
        <end position="910"/>
    </location>
</feature>
<comment type="caution">
    <text evidence="5">The sequence shown here is derived from an EMBL/GenBank/DDBJ whole genome shotgun (WGS) entry which is preliminary data.</text>
</comment>
<dbReference type="InterPro" id="IPR000007">
    <property type="entry name" value="Tubby_C"/>
</dbReference>
<comment type="similarity">
    <text evidence="1">Belongs to the TUB family.</text>
</comment>
<reference evidence="5 6" key="1">
    <citation type="journal article" date="2015" name="Sci. Rep.">
        <title>Genome of the facultative scuticociliatosis pathogen Pseudocohnilembus persalinus provides insight into its virulence through horizontal gene transfer.</title>
        <authorList>
            <person name="Xiong J."/>
            <person name="Wang G."/>
            <person name="Cheng J."/>
            <person name="Tian M."/>
            <person name="Pan X."/>
            <person name="Warren A."/>
            <person name="Jiang C."/>
            <person name="Yuan D."/>
            <person name="Miao W."/>
        </authorList>
    </citation>
    <scope>NUCLEOTIDE SEQUENCE [LARGE SCALE GENOMIC DNA]</scope>
    <source>
        <strain evidence="5">36N120E</strain>
    </source>
</reference>
<dbReference type="AlphaFoldDB" id="A0A0V0R807"/>
<evidence type="ECO:0000256" key="1">
    <source>
        <dbReference type="ARBA" id="ARBA00007129"/>
    </source>
</evidence>
<dbReference type="Gene3D" id="3.40.50.80">
    <property type="entry name" value="Nucleotide-binding domain of ferredoxin-NADP reductase (FNR) module"/>
    <property type="match status" value="1"/>
</dbReference>
<dbReference type="PRINTS" id="PR01573">
    <property type="entry name" value="SUPERTUBBY"/>
</dbReference>
<gene>
    <name evidence="5" type="ORF">PPERSA_05456</name>
</gene>
<evidence type="ECO:0000313" key="6">
    <source>
        <dbReference type="Proteomes" id="UP000054937"/>
    </source>
</evidence>
<dbReference type="OrthoDB" id="8775810at2759"/>
<dbReference type="PANTHER" id="PTHR16517:SF7">
    <property type="entry name" value="PROTEIN KING TUBBY"/>
    <property type="match status" value="1"/>
</dbReference>
<keyword evidence="2" id="KW-0175">Coiled coil</keyword>
<dbReference type="PANTHER" id="PTHR16517">
    <property type="entry name" value="TUBBY-RELATED"/>
    <property type="match status" value="1"/>
</dbReference>
<sequence length="1192" mass="139564">MIFKHNKKLINDKNYKKLLSLIREGTPKHQIMNIFPHIKYCIYKNSLIALKDFSHPGGSYIIQQINGREIDCFIFGGYQLEHLSIPPHLHSNFAEQYFIYNQIGSVESITDQYNIIQYVSEQNQHANIQISPLKKQKISAKSSSTNSIENLDSQNLDQQISILLVQESKLQVREIYEAKIASFSQISPQANKYLFQLSTEFNNTQYKIKNIQYGVEWIGKHYILNIKGHFKKRLYTNVICMTKENIQYRAKLFAKGQYVIFAGGTGIFPFLDLLDFLLRKSIYMIAEKQKGKQWAQKFIDPFNQGLGEVLNDFKLTVKQLLNFQNSNINNFFDIILIKKLFVSFNDSNEFFGRDIIEPLALLNRKYSLNLVNVCLRFSNKPKILGIKVVQETIMSKYIQKFDQRFIQKELDDIELEEIEKVWVCGPPQMQQTVPQLTNEQKQQLINNYSQGTQRGHNMYASFLITFLEKIILAQDLQKLKNLIEKMNQPQFYEQFQTPVGNENSQLSGQNIENNVYYPNYYQQYQLKLNDPDYIINCLNFLKIFISKLHQVLKQFNEDQENMNFKNIQKILNVSTESLKNNNINIKNNINSSMITSRKSLKFSQTQSQIDFNSIQNKIFSKQEFTFSIQQMLHQASKMTIFKDASYFFMQKIIALENIKPNQKLLSNSQYFEKCLGTEGNNECPFCRSKDFQLQNKPDNKERAQGLVYESNMKDLDKSLIQQFTYDSIPKKTHEGIIYEPGLQQIKKDSFELKQLEKPDNKFKIQTENSSNKQHLKIEEQKKTNQQIIKFDDQINLNQQQQQDEVKENDILMLDSADSESDEEYYKNQQDNMNIENSQKKNINQNQNNLDIKEEKKESDTDIQLFSSSDEDEDENENQHQQLQITNNQNQINLNEQKSSSNNSDEKTAVNNMTNQNSKRTVKLFTKNLLKIGNDSVMRKFLTTPLVKGYEMQCYIKREKSGLNWFQPKYHMMLSDGGVYLMSAKKLTANKSTNITIIQQNMAGVEKSDDFSKQTTRFIGKLRGDFKGNFYTLYDTGLNPKKTKDQNVHRRQLGFYAYENKFSDQKQPTKMKAILPKVDFKTFTQTQEFLGQSQKDDLRQKYIQLDEENTTWLQTKPPLYSEQHKTYYLNFGPRIQKQSIKNYQVIEKDGDPENVLLLSGRSYKDDIFVLDFAYPFSPIQAFALALTGFVYKA</sequence>
<evidence type="ECO:0000259" key="4">
    <source>
        <dbReference type="Pfam" id="PF01167"/>
    </source>
</evidence>
<dbReference type="InterPro" id="IPR025659">
    <property type="entry name" value="Tubby-like_C"/>
</dbReference>
<dbReference type="InParanoid" id="A0A0V0R807"/>
<feature type="compositionally biased region" description="Low complexity" evidence="3">
    <location>
        <begin position="878"/>
        <end position="894"/>
    </location>
</feature>
<dbReference type="Pfam" id="PF01167">
    <property type="entry name" value="Tub"/>
    <property type="match status" value="1"/>
</dbReference>
<proteinExistence type="inferred from homology"/>
<accession>A0A0V0R807</accession>
<keyword evidence="6" id="KW-1185">Reference proteome</keyword>
<dbReference type="Proteomes" id="UP000054937">
    <property type="component" value="Unassembled WGS sequence"/>
</dbReference>
<evidence type="ECO:0000256" key="2">
    <source>
        <dbReference type="SAM" id="Coils"/>
    </source>
</evidence>
<feature type="coiled-coil region" evidence="2">
    <location>
        <begin position="825"/>
        <end position="854"/>
    </location>
</feature>
<evidence type="ECO:0000256" key="3">
    <source>
        <dbReference type="SAM" id="MobiDB-lite"/>
    </source>
</evidence>
<dbReference type="InterPro" id="IPR039261">
    <property type="entry name" value="FNR_nucleotide-bd"/>
</dbReference>